<dbReference type="OrthoDB" id="3903561at2759"/>
<evidence type="ECO:0000256" key="1">
    <source>
        <dbReference type="SAM" id="Phobius"/>
    </source>
</evidence>
<evidence type="ECO:0000313" key="3">
    <source>
        <dbReference type="Proteomes" id="UP000813461"/>
    </source>
</evidence>
<sequence>MAEERKYDFVLSSPIEETLPPYSSTWASDVTEEKDSKTLSWPSRRLKCPLPESWKLKCRVAASQTKSTMDVAWKYSRDRAWPLAKRVRLSWKQVNALALVIIFAVLPLALLGYFTPRDNAGYGVQPFYGIFQDKVLGCGNSFGVPENATIRGVERLFALDTTFGQFSFGQAKTIDVVWDVMIGRGVQLLAWYIGYIVFSDALLRIIERHATSFQIFQRIALEGPSLLSLWTLVRELWCARSKRTRFLFFYMWLSTLYITSIPMLLSAMTGYDATSIAWVSLSEDNNNIVPSAALERTVYVTGTLDKSFDEPVCVDYALSWSMDQARMMRWDLCDCRLSNGTMLNPPRRDQWGSTIYSADDDYIKRRYQCRFDYPGNNQTFNEAMYRYGYSYKDKILPCGSSFNITIGGNNYDALSLNYTDGWCHDNKAFEYMALYDKTRCLPDTNDPSYQWGFSTMLSGLFVFFHFGWAVTMYIVWQDAQFNSSLVKSGYEMTPLRAAFAMAKAAKRKTGMGEKQLVRANTKELEQELYGTRKTKGTKVDHKIFAEGDDEEGDLPPTLVRRNIVPKRDEGFSEVSLASDSSSTLNTK</sequence>
<dbReference type="AlphaFoldDB" id="A0A8K0R8Z8"/>
<dbReference type="Proteomes" id="UP000813461">
    <property type="component" value="Unassembled WGS sequence"/>
</dbReference>
<accession>A0A8K0R8Z8</accession>
<evidence type="ECO:0000313" key="2">
    <source>
        <dbReference type="EMBL" id="KAH7087692.1"/>
    </source>
</evidence>
<feature type="transmembrane region" description="Helical" evidence="1">
    <location>
        <begin position="94"/>
        <end position="114"/>
    </location>
</feature>
<reference evidence="2" key="1">
    <citation type="journal article" date="2021" name="Nat. Commun.">
        <title>Genetic determinants of endophytism in the Arabidopsis root mycobiome.</title>
        <authorList>
            <person name="Mesny F."/>
            <person name="Miyauchi S."/>
            <person name="Thiergart T."/>
            <person name="Pickel B."/>
            <person name="Atanasova L."/>
            <person name="Karlsson M."/>
            <person name="Huettel B."/>
            <person name="Barry K.W."/>
            <person name="Haridas S."/>
            <person name="Chen C."/>
            <person name="Bauer D."/>
            <person name="Andreopoulos W."/>
            <person name="Pangilinan J."/>
            <person name="LaButti K."/>
            <person name="Riley R."/>
            <person name="Lipzen A."/>
            <person name="Clum A."/>
            <person name="Drula E."/>
            <person name="Henrissat B."/>
            <person name="Kohler A."/>
            <person name="Grigoriev I.V."/>
            <person name="Martin F.M."/>
            <person name="Hacquard S."/>
        </authorList>
    </citation>
    <scope>NUCLEOTIDE SEQUENCE</scope>
    <source>
        <strain evidence="2">MPI-SDFR-AT-0120</strain>
    </source>
</reference>
<organism evidence="2 3">
    <name type="scientific">Paraphoma chrysanthemicola</name>
    <dbReference type="NCBI Taxonomy" id="798071"/>
    <lineage>
        <taxon>Eukaryota</taxon>
        <taxon>Fungi</taxon>
        <taxon>Dikarya</taxon>
        <taxon>Ascomycota</taxon>
        <taxon>Pezizomycotina</taxon>
        <taxon>Dothideomycetes</taxon>
        <taxon>Pleosporomycetidae</taxon>
        <taxon>Pleosporales</taxon>
        <taxon>Pleosporineae</taxon>
        <taxon>Phaeosphaeriaceae</taxon>
        <taxon>Paraphoma</taxon>
    </lineage>
</organism>
<keyword evidence="1" id="KW-1133">Transmembrane helix</keyword>
<proteinExistence type="predicted"/>
<keyword evidence="1" id="KW-0472">Membrane</keyword>
<gene>
    <name evidence="2" type="ORF">FB567DRAFT_351884</name>
</gene>
<keyword evidence="1" id="KW-0812">Transmembrane</keyword>
<keyword evidence="3" id="KW-1185">Reference proteome</keyword>
<feature type="transmembrane region" description="Helical" evidence="1">
    <location>
        <begin position="451"/>
        <end position="476"/>
    </location>
</feature>
<dbReference type="EMBL" id="JAGMVJ010000009">
    <property type="protein sequence ID" value="KAH7087692.1"/>
    <property type="molecule type" value="Genomic_DNA"/>
</dbReference>
<feature type="transmembrane region" description="Helical" evidence="1">
    <location>
        <begin position="246"/>
        <end position="265"/>
    </location>
</feature>
<protein>
    <submittedName>
        <fullName evidence="2">Uncharacterized protein</fullName>
    </submittedName>
</protein>
<comment type="caution">
    <text evidence="2">The sequence shown here is derived from an EMBL/GenBank/DDBJ whole genome shotgun (WGS) entry which is preliminary data.</text>
</comment>
<name>A0A8K0R8Z8_9PLEO</name>